<organism evidence="2 3">
    <name type="scientific">Rhizophagus clarus</name>
    <dbReference type="NCBI Taxonomy" id="94130"/>
    <lineage>
        <taxon>Eukaryota</taxon>
        <taxon>Fungi</taxon>
        <taxon>Fungi incertae sedis</taxon>
        <taxon>Mucoromycota</taxon>
        <taxon>Glomeromycotina</taxon>
        <taxon>Glomeromycetes</taxon>
        <taxon>Glomerales</taxon>
        <taxon>Glomeraceae</taxon>
        <taxon>Rhizophagus</taxon>
    </lineage>
</organism>
<dbReference type="AlphaFoldDB" id="A0A8H3MEQ1"/>
<gene>
    <name evidence="2" type="ORF">RCL2_003024100</name>
</gene>
<comment type="caution">
    <text evidence="2">The sequence shown here is derived from an EMBL/GenBank/DDBJ whole genome shotgun (WGS) entry which is preliminary data.</text>
</comment>
<reference evidence="2" key="1">
    <citation type="submission" date="2019-10" db="EMBL/GenBank/DDBJ databases">
        <title>Conservation and host-specific expression of non-tandemly repeated heterogenous ribosome RNA gene in arbuscular mycorrhizal fungi.</title>
        <authorList>
            <person name="Maeda T."/>
            <person name="Kobayashi Y."/>
            <person name="Nakagawa T."/>
            <person name="Ezawa T."/>
            <person name="Yamaguchi K."/>
            <person name="Bino T."/>
            <person name="Nishimoto Y."/>
            <person name="Shigenobu S."/>
            <person name="Kawaguchi M."/>
        </authorList>
    </citation>
    <scope>NUCLEOTIDE SEQUENCE</scope>
    <source>
        <strain evidence="2">HR1</strain>
    </source>
</reference>
<accession>A0A8H3MEQ1</accession>
<protein>
    <submittedName>
        <fullName evidence="2">Uncharacterized protein</fullName>
    </submittedName>
</protein>
<feature type="region of interest" description="Disordered" evidence="1">
    <location>
        <begin position="86"/>
        <end position="106"/>
    </location>
</feature>
<evidence type="ECO:0000313" key="3">
    <source>
        <dbReference type="Proteomes" id="UP000615446"/>
    </source>
</evidence>
<dbReference type="Proteomes" id="UP000615446">
    <property type="component" value="Unassembled WGS sequence"/>
</dbReference>
<evidence type="ECO:0000256" key="1">
    <source>
        <dbReference type="SAM" id="MobiDB-lite"/>
    </source>
</evidence>
<sequence>MFARYLISDVPANVGENNYNIRLSKAWAFKEVKNPDNRGKMIAYFESWETYKTLDKDSFWNGTNSVGVAIPCRYLLREGRLVGWSSSNSKTIPTSESRPAFQTYQT</sequence>
<name>A0A8H3MEQ1_9GLOM</name>
<proteinExistence type="predicted"/>
<evidence type="ECO:0000313" key="2">
    <source>
        <dbReference type="EMBL" id="GET03938.1"/>
    </source>
</evidence>
<dbReference type="EMBL" id="BLAL01000337">
    <property type="protein sequence ID" value="GET03938.1"/>
    <property type="molecule type" value="Genomic_DNA"/>
</dbReference>